<proteinExistence type="predicted"/>
<sequence length="33" mass="3966">MDYYIDCSHNVYGYLYDVIWTSFISHCGCLVFH</sequence>
<reference evidence="1" key="1">
    <citation type="submission" date="2014-09" db="EMBL/GenBank/DDBJ databases">
        <authorList>
            <person name="Magalhaes I.L.F."/>
            <person name="Oliveira U."/>
            <person name="Santos F.R."/>
            <person name="Vidigal T.H.D.A."/>
            <person name="Brescovit A.D."/>
            <person name="Santos A.J."/>
        </authorList>
    </citation>
    <scope>NUCLEOTIDE SEQUENCE</scope>
    <source>
        <tissue evidence="1">Shoot tissue taken approximately 20 cm above the soil surface</tissue>
    </source>
</reference>
<accession>A0A0A8ZIT0</accession>
<evidence type="ECO:0000313" key="1">
    <source>
        <dbReference type="EMBL" id="JAD34787.1"/>
    </source>
</evidence>
<name>A0A0A8ZIT0_ARUDO</name>
<dbReference type="AlphaFoldDB" id="A0A0A8ZIT0"/>
<reference evidence="1" key="2">
    <citation type="journal article" date="2015" name="Data Brief">
        <title>Shoot transcriptome of the giant reed, Arundo donax.</title>
        <authorList>
            <person name="Barrero R.A."/>
            <person name="Guerrero F.D."/>
            <person name="Moolhuijzen P."/>
            <person name="Goolsby J.A."/>
            <person name="Tidwell J."/>
            <person name="Bellgard S.E."/>
            <person name="Bellgard M.I."/>
        </authorList>
    </citation>
    <scope>NUCLEOTIDE SEQUENCE</scope>
    <source>
        <tissue evidence="1">Shoot tissue taken approximately 20 cm above the soil surface</tissue>
    </source>
</reference>
<dbReference type="EMBL" id="GBRH01263108">
    <property type="protein sequence ID" value="JAD34787.1"/>
    <property type="molecule type" value="Transcribed_RNA"/>
</dbReference>
<organism evidence="1">
    <name type="scientific">Arundo donax</name>
    <name type="common">Giant reed</name>
    <name type="synonym">Donax arundinaceus</name>
    <dbReference type="NCBI Taxonomy" id="35708"/>
    <lineage>
        <taxon>Eukaryota</taxon>
        <taxon>Viridiplantae</taxon>
        <taxon>Streptophyta</taxon>
        <taxon>Embryophyta</taxon>
        <taxon>Tracheophyta</taxon>
        <taxon>Spermatophyta</taxon>
        <taxon>Magnoliopsida</taxon>
        <taxon>Liliopsida</taxon>
        <taxon>Poales</taxon>
        <taxon>Poaceae</taxon>
        <taxon>PACMAD clade</taxon>
        <taxon>Arundinoideae</taxon>
        <taxon>Arundineae</taxon>
        <taxon>Arundo</taxon>
    </lineage>
</organism>
<protein>
    <submittedName>
        <fullName evidence="1">Uncharacterized protein</fullName>
    </submittedName>
</protein>